<reference evidence="1" key="1">
    <citation type="journal article" date="2015" name="Nature">
        <title>Complex archaea that bridge the gap between prokaryotes and eukaryotes.</title>
        <authorList>
            <person name="Spang A."/>
            <person name="Saw J.H."/>
            <person name="Jorgensen S.L."/>
            <person name="Zaremba-Niedzwiedzka K."/>
            <person name="Martijn J."/>
            <person name="Lind A.E."/>
            <person name="van Eijk R."/>
            <person name="Schleper C."/>
            <person name="Guy L."/>
            <person name="Ettema T.J."/>
        </authorList>
    </citation>
    <scope>NUCLEOTIDE SEQUENCE</scope>
</reference>
<dbReference type="EMBL" id="LAZR01003490">
    <property type="protein sequence ID" value="KKN17770.1"/>
    <property type="molecule type" value="Genomic_DNA"/>
</dbReference>
<evidence type="ECO:0000313" key="1">
    <source>
        <dbReference type="EMBL" id="KKN17770.1"/>
    </source>
</evidence>
<name>A0A0F9NE46_9ZZZZ</name>
<protein>
    <submittedName>
        <fullName evidence="1">Uncharacterized protein</fullName>
    </submittedName>
</protein>
<proteinExistence type="predicted"/>
<dbReference type="AlphaFoldDB" id="A0A0F9NE46"/>
<sequence>MILMDLVTFKVIFRAFEQFEKKNLSLSFLNIISEKRIEIPNNLILKLKHLFKVY</sequence>
<comment type="caution">
    <text evidence="1">The sequence shown here is derived from an EMBL/GenBank/DDBJ whole genome shotgun (WGS) entry which is preliminary data.</text>
</comment>
<gene>
    <name evidence="1" type="ORF">LCGC14_0962420</name>
</gene>
<accession>A0A0F9NE46</accession>
<organism evidence="1">
    <name type="scientific">marine sediment metagenome</name>
    <dbReference type="NCBI Taxonomy" id="412755"/>
    <lineage>
        <taxon>unclassified sequences</taxon>
        <taxon>metagenomes</taxon>
        <taxon>ecological metagenomes</taxon>
    </lineage>
</organism>